<keyword evidence="1 5" id="KW-0808">Transferase</keyword>
<reference evidence="8 9" key="1">
    <citation type="journal article" date="2015" name="Nature">
        <title>rRNA introns, odd ribosomes, and small enigmatic genomes across a large radiation of phyla.</title>
        <authorList>
            <person name="Brown C.T."/>
            <person name="Hug L.A."/>
            <person name="Thomas B.C."/>
            <person name="Sharon I."/>
            <person name="Castelle C.J."/>
            <person name="Singh A."/>
            <person name="Wilkins M.J."/>
            <person name="Williams K.H."/>
            <person name="Banfield J.F."/>
        </authorList>
    </citation>
    <scope>NUCLEOTIDE SEQUENCE [LARGE SCALE GENOMIC DNA]</scope>
</reference>
<dbReference type="CDD" id="cd01428">
    <property type="entry name" value="ADK"/>
    <property type="match status" value="1"/>
</dbReference>
<dbReference type="GO" id="GO:0004017">
    <property type="term" value="F:AMP kinase activity"/>
    <property type="evidence" value="ECO:0007669"/>
    <property type="project" value="UniProtKB-UniRule"/>
</dbReference>
<feature type="binding site" evidence="5">
    <location>
        <position position="115"/>
    </location>
    <ligand>
        <name>ATP</name>
        <dbReference type="ChEBI" id="CHEBI:30616"/>
    </ligand>
</feature>
<evidence type="ECO:0000256" key="7">
    <source>
        <dbReference type="RuleBase" id="RU003331"/>
    </source>
</evidence>
<feature type="region of interest" description="NMP" evidence="5">
    <location>
        <begin position="30"/>
        <end position="59"/>
    </location>
</feature>
<feature type="binding site" evidence="5">
    <location>
        <begin position="80"/>
        <end position="83"/>
    </location>
    <ligand>
        <name>AMP</name>
        <dbReference type="ChEBI" id="CHEBI:456215"/>
    </ligand>
</feature>
<dbReference type="PATRIC" id="fig|1618331.3.peg.801"/>
<dbReference type="HAMAP" id="MF_00235">
    <property type="entry name" value="Adenylate_kinase_Adk"/>
    <property type="match status" value="1"/>
</dbReference>
<comment type="function">
    <text evidence="5">Catalyzes the reversible transfer of the terminal phosphate group between ATP and AMP. Plays an important role in cellular energy homeostasis and in adenine nucleotide metabolism.</text>
</comment>
<dbReference type="EC" id="2.7.4.3" evidence="5 7"/>
<keyword evidence="3 5" id="KW-0547">Nucleotide-binding</keyword>
<dbReference type="SUPFAM" id="SSF52540">
    <property type="entry name" value="P-loop containing nucleoside triphosphate hydrolases"/>
    <property type="match status" value="1"/>
</dbReference>
<evidence type="ECO:0000256" key="4">
    <source>
        <dbReference type="ARBA" id="ARBA00022777"/>
    </source>
</evidence>
<comment type="pathway">
    <text evidence="5">Purine metabolism; AMP biosynthesis via salvage pathway; AMP from ADP: step 1/1.</text>
</comment>
<dbReference type="PROSITE" id="PS00113">
    <property type="entry name" value="ADENYLATE_KINASE"/>
    <property type="match status" value="1"/>
</dbReference>
<feature type="binding site" evidence="5">
    <location>
        <position position="87"/>
    </location>
    <ligand>
        <name>AMP</name>
        <dbReference type="ChEBI" id="CHEBI:456215"/>
    </ligand>
</feature>
<protein>
    <recommendedName>
        <fullName evidence="5 7">Adenylate kinase</fullName>
        <shortName evidence="5">AK</shortName>
        <ecNumber evidence="5 7">2.7.4.3</ecNumber>
    </recommendedName>
    <alternativeName>
        <fullName evidence="5">ATP-AMP transphosphorylase</fullName>
    </alternativeName>
    <alternativeName>
        <fullName evidence="5">ATP:AMP phosphotransferase</fullName>
    </alternativeName>
    <alternativeName>
        <fullName evidence="5">Adenylate monophosphate kinase</fullName>
    </alternativeName>
</protein>
<dbReference type="PRINTS" id="PR00094">
    <property type="entry name" value="ADENYLTKNASE"/>
</dbReference>
<evidence type="ECO:0000313" key="9">
    <source>
        <dbReference type="Proteomes" id="UP000034508"/>
    </source>
</evidence>
<keyword evidence="5 7" id="KW-0067">ATP-binding</keyword>
<dbReference type="AlphaFoldDB" id="A0A0G0INQ1"/>
<comment type="catalytic activity">
    <reaction evidence="5 7">
        <text>AMP + ATP = 2 ADP</text>
        <dbReference type="Rhea" id="RHEA:12973"/>
        <dbReference type="ChEBI" id="CHEBI:30616"/>
        <dbReference type="ChEBI" id="CHEBI:456215"/>
        <dbReference type="ChEBI" id="CHEBI:456216"/>
        <dbReference type="EC" id="2.7.4.3"/>
    </reaction>
</comment>
<evidence type="ECO:0000256" key="1">
    <source>
        <dbReference type="ARBA" id="ARBA00022679"/>
    </source>
</evidence>
<dbReference type="GO" id="GO:0005737">
    <property type="term" value="C:cytoplasm"/>
    <property type="evidence" value="ECO:0007669"/>
    <property type="project" value="UniProtKB-SubCell"/>
</dbReference>
<feature type="binding site" evidence="5">
    <location>
        <position position="36"/>
    </location>
    <ligand>
        <name>AMP</name>
        <dbReference type="ChEBI" id="CHEBI:456215"/>
    </ligand>
</feature>
<keyword evidence="4 5" id="KW-0418">Kinase</keyword>
<comment type="caution">
    <text evidence="8">The sequence shown here is derived from an EMBL/GenBank/DDBJ whole genome shotgun (WGS) entry which is preliminary data.</text>
</comment>
<evidence type="ECO:0000256" key="6">
    <source>
        <dbReference type="RuleBase" id="RU003330"/>
    </source>
</evidence>
<keyword evidence="5" id="KW-0963">Cytoplasm</keyword>
<accession>A0A0G0INQ1</accession>
<feature type="binding site" evidence="5">
    <location>
        <position position="121"/>
    </location>
    <ligand>
        <name>AMP</name>
        <dbReference type="ChEBI" id="CHEBI:456215"/>
    </ligand>
</feature>
<feature type="binding site" evidence="5">
    <location>
        <begin position="10"/>
        <end position="15"/>
    </location>
    <ligand>
        <name>ATP</name>
        <dbReference type="ChEBI" id="CHEBI:30616"/>
    </ligand>
</feature>
<organism evidence="8 9">
    <name type="scientific">Berkelbacteria bacterium GW2011_GWA1_36_9</name>
    <dbReference type="NCBI Taxonomy" id="1618331"/>
    <lineage>
        <taxon>Bacteria</taxon>
        <taxon>Candidatus Berkelbacteria</taxon>
    </lineage>
</organism>
<dbReference type="GO" id="GO:0005524">
    <property type="term" value="F:ATP binding"/>
    <property type="evidence" value="ECO:0007669"/>
    <property type="project" value="UniProtKB-UniRule"/>
</dbReference>
<evidence type="ECO:0000256" key="5">
    <source>
        <dbReference type="HAMAP-Rule" id="MF_00235"/>
    </source>
</evidence>
<comment type="subcellular location">
    <subcellularLocation>
        <location evidence="5 7">Cytoplasm</location>
    </subcellularLocation>
</comment>
<dbReference type="EMBL" id="LBSM01000017">
    <property type="protein sequence ID" value="KKQ17626.1"/>
    <property type="molecule type" value="Genomic_DNA"/>
</dbReference>
<comment type="similarity">
    <text evidence="5 6">Belongs to the adenylate kinase family.</text>
</comment>
<dbReference type="UniPathway" id="UPA00588">
    <property type="reaction ID" value="UER00649"/>
</dbReference>
<dbReference type="InterPro" id="IPR027417">
    <property type="entry name" value="P-loop_NTPase"/>
</dbReference>
<comment type="subunit">
    <text evidence="5 7">Monomer.</text>
</comment>
<dbReference type="InterPro" id="IPR000850">
    <property type="entry name" value="Adenylat/UMP-CMP_kin"/>
</dbReference>
<gene>
    <name evidence="5" type="primary">adk</name>
    <name evidence="8" type="ORF">US31_C0017G0020</name>
</gene>
<keyword evidence="2 5" id="KW-0545">Nucleotide biosynthesis</keyword>
<evidence type="ECO:0000313" key="8">
    <source>
        <dbReference type="EMBL" id="KKQ17626.1"/>
    </source>
</evidence>
<dbReference type="InterPro" id="IPR033690">
    <property type="entry name" value="Adenylat_kinase_CS"/>
</dbReference>
<dbReference type="PANTHER" id="PTHR23359">
    <property type="entry name" value="NUCLEOTIDE KINASE"/>
    <property type="match status" value="1"/>
</dbReference>
<dbReference type="Pfam" id="PF00406">
    <property type="entry name" value="ADK"/>
    <property type="match status" value="1"/>
</dbReference>
<comment type="caution">
    <text evidence="5">Lacks conserved residue(s) required for the propagation of feature annotation.</text>
</comment>
<name>A0A0G0INQ1_9BACT</name>
<dbReference type="GO" id="GO:0044209">
    <property type="term" value="P:AMP salvage"/>
    <property type="evidence" value="ECO:0007669"/>
    <property type="project" value="UniProtKB-UniRule"/>
</dbReference>
<dbReference type="Proteomes" id="UP000034508">
    <property type="component" value="Unassembled WGS sequence"/>
</dbReference>
<feature type="binding site" evidence="5">
    <location>
        <position position="132"/>
    </location>
    <ligand>
        <name>AMP</name>
        <dbReference type="ChEBI" id="CHEBI:456215"/>
    </ligand>
</feature>
<feature type="binding site" evidence="5">
    <location>
        <position position="160"/>
    </location>
    <ligand>
        <name>ATP</name>
        <dbReference type="ChEBI" id="CHEBI:30616"/>
    </ligand>
</feature>
<evidence type="ECO:0000256" key="3">
    <source>
        <dbReference type="ARBA" id="ARBA00022741"/>
    </source>
</evidence>
<comment type="domain">
    <text evidence="5">Consists of three domains, a large central CORE domain and two small peripheral domains, NMPbind and LID, which undergo movements during catalysis. The LID domain closes over the site of phosphoryl transfer upon ATP binding. Assembling and dissambling the active center during each catalytic cycle provides an effective means to prevent ATP hydrolysis.</text>
</comment>
<proteinExistence type="inferred from homology"/>
<evidence type="ECO:0000256" key="2">
    <source>
        <dbReference type="ARBA" id="ARBA00022727"/>
    </source>
</evidence>
<sequence length="179" mass="21123">MKVIILGPPGAGKGTQAELISQKYKLKNISAGKVLRSEIKRRTEIGRKVEPYVERGDLAPDNLVYLAVKKRLEGNFVLDGYPRHMNQLKRIDIQIDCIVFLDCKKNTVFERLFKRRVLEKRKDDDLKTIDHRWKVYKRRTLPVIKYYRNKKMLIHVDGDPDVMDVFKDICKKLDKHCRK</sequence>
<dbReference type="Gene3D" id="3.40.50.300">
    <property type="entry name" value="P-loop containing nucleotide triphosphate hydrolases"/>
    <property type="match status" value="1"/>
</dbReference>